<sequence length="281" mass="31056">MAVSRETELYPPVKAFFTGRGYEVKAEIGGCDLFAVRADEPEPTIVEMKKTFTLPLLLQGIDRQKTGAVVWLAVERNRTKRGAHNQRFTELTALCRRLRLGFMTVTFYKTKPPVVEVWCEPGNAAASAALAAAETSVAYTAAAAADPLPTGRARKRASRLLKEFQGRSGDYNVGGSTGRKLVTAYRERSLQCALALLCHGPSSPRHVRDRTSLANTGSLLRDNVYGWFAKVDKGVYRLTPKGEQALQEYADITAVWASKFSWAADWQSHMGIIDPEEEKDV</sequence>
<dbReference type="InterPro" id="IPR018679">
    <property type="entry name" value="DUF2161"/>
</dbReference>
<keyword evidence="2" id="KW-1185">Reference proteome</keyword>
<reference evidence="1 2" key="1">
    <citation type="submission" date="2019-04" db="EMBL/GenBank/DDBJ databases">
        <title>Cohnella sp. nov., isolated from soil.</title>
        <authorList>
            <person name="Kim W."/>
        </authorList>
    </citation>
    <scope>NUCLEOTIDE SEQUENCE [LARGE SCALE GENOMIC DNA]</scope>
    <source>
        <strain evidence="1 2">CAU 1483</strain>
    </source>
</reference>
<dbReference type="EMBL" id="SUPK01000007">
    <property type="protein sequence ID" value="TJY41056.1"/>
    <property type="molecule type" value="Genomic_DNA"/>
</dbReference>
<accession>A0A4U0F8J5</accession>
<dbReference type="Proteomes" id="UP000309673">
    <property type="component" value="Unassembled WGS sequence"/>
</dbReference>
<name>A0A4U0F8J5_9BACL</name>
<organism evidence="1 2">
    <name type="scientific">Cohnella pontilimi</name>
    <dbReference type="NCBI Taxonomy" id="2564100"/>
    <lineage>
        <taxon>Bacteria</taxon>
        <taxon>Bacillati</taxon>
        <taxon>Bacillota</taxon>
        <taxon>Bacilli</taxon>
        <taxon>Bacillales</taxon>
        <taxon>Paenibacillaceae</taxon>
        <taxon>Cohnella</taxon>
    </lineage>
</organism>
<protein>
    <submittedName>
        <fullName evidence="1">Uncharacterized protein</fullName>
    </submittedName>
</protein>
<gene>
    <name evidence="1" type="ORF">E5161_15225</name>
</gene>
<evidence type="ECO:0000313" key="2">
    <source>
        <dbReference type="Proteomes" id="UP000309673"/>
    </source>
</evidence>
<comment type="caution">
    <text evidence="1">The sequence shown here is derived from an EMBL/GenBank/DDBJ whole genome shotgun (WGS) entry which is preliminary data.</text>
</comment>
<dbReference type="Pfam" id="PF09929">
    <property type="entry name" value="DUF2161"/>
    <property type="match status" value="1"/>
</dbReference>
<proteinExistence type="predicted"/>
<evidence type="ECO:0000313" key="1">
    <source>
        <dbReference type="EMBL" id="TJY41056.1"/>
    </source>
</evidence>
<dbReference type="RefSeq" id="WP_136778684.1">
    <property type="nucleotide sequence ID" value="NZ_SUPK01000007.1"/>
</dbReference>
<dbReference type="AlphaFoldDB" id="A0A4U0F8J5"/>
<dbReference type="OrthoDB" id="9795163at2"/>